<keyword evidence="9" id="KW-1185">Reference proteome</keyword>
<reference evidence="8" key="1">
    <citation type="submission" date="2022-07" db="EMBL/GenBank/DDBJ databases">
        <title>Genome Sequence of Agrocybe chaxingu.</title>
        <authorList>
            <person name="Buettner E."/>
        </authorList>
    </citation>
    <scope>NUCLEOTIDE SEQUENCE</scope>
    <source>
        <strain evidence="8">MP-N11</strain>
    </source>
</reference>
<evidence type="ECO:0000256" key="6">
    <source>
        <dbReference type="ARBA" id="ARBA00023157"/>
    </source>
</evidence>
<dbReference type="GO" id="GO:0009277">
    <property type="term" value="C:fungal-type cell wall"/>
    <property type="evidence" value="ECO:0007669"/>
    <property type="project" value="InterPro"/>
</dbReference>
<protein>
    <recommendedName>
        <fullName evidence="7">Hydrophobin</fullName>
    </recommendedName>
</protein>
<gene>
    <name evidence="8" type="ORF">NLJ89_g1590</name>
</gene>
<proteinExistence type="inferred from homology"/>
<dbReference type="Pfam" id="PF01185">
    <property type="entry name" value="Hydrophobin"/>
    <property type="match status" value="1"/>
</dbReference>
<evidence type="ECO:0000256" key="4">
    <source>
        <dbReference type="ARBA" id="ARBA00022525"/>
    </source>
</evidence>
<dbReference type="SMART" id="SM00075">
    <property type="entry name" value="HYDRO"/>
    <property type="match status" value="1"/>
</dbReference>
<evidence type="ECO:0000256" key="2">
    <source>
        <dbReference type="ARBA" id="ARBA00010446"/>
    </source>
</evidence>
<dbReference type="GO" id="GO:0005199">
    <property type="term" value="F:structural constituent of cell wall"/>
    <property type="evidence" value="ECO:0007669"/>
    <property type="project" value="InterPro"/>
</dbReference>
<dbReference type="AlphaFoldDB" id="A0A9W8MZR8"/>
<evidence type="ECO:0000256" key="1">
    <source>
        <dbReference type="ARBA" id="ARBA00004191"/>
    </source>
</evidence>
<evidence type="ECO:0000313" key="9">
    <source>
        <dbReference type="Proteomes" id="UP001148786"/>
    </source>
</evidence>
<evidence type="ECO:0000256" key="7">
    <source>
        <dbReference type="RuleBase" id="RU365009"/>
    </source>
</evidence>
<dbReference type="Proteomes" id="UP001148786">
    <property type="component" value="Unassembled WGS sequence"/>
</dbReference>
<comment type="caution">
    <text evidence="8">The sequence shown here is derived from an EMBL/GenBank/DDBJ whole genome shotgun (WGS) entry which is preliminary data.</text>
</comment>
<keyword evidence="3 7" id="KW-0134">Cell wall</keyword>
<keyword evidence="4 7" id="KW-0964">Secreted</keyword>
<evidence type="ECO:0000313" key="8">
    <source>
        <dbReference type="EMBL" id="KAJ3515708.1"/>
    </source>
</evidence>
<organism evidence="8 9">
    <name type="scientific">Agrocybe chaxingu</name>
    <dbReference type="NCBI Taxonomy" id="84603"/>
    <lineage>
        <taxon>Eukaryota</taxon>
        <taxon>Fungi</taxon>
        <taxon>Dikarya</taxon>
        <taxon>Basidiomycota</taxon>
        <taxon>Agaricomycotina</taxon>
        <taxon>Agaricomycetes</taxon>
        <taxon>Agaricomycetidae</taxon>
        <taxon>Agaricales</taxon>
        <taxon>Agaricineae</taxon>
        <taxon>Strophariaceae</taxon>
        <taxon>Agrocybe</taxon>
    </lineage>
</organism>
<name>A0A9W8MZR8_9AGAR</name>
<dbReference type="InterPro" id="IPR019778">
    <property type="entry name" value="Class_I_Hydrophobin_CS"/>
</dbReference>
<dbReference type="InterPro" id="IPR001338">
    <property type="entry name" value="Class_I_Hydrophobin"/>
</dbReference>
<dbReference type="OrthoDB" id="4225815at2759"/>
<accession>A0A9W8MZR8</accession>
<dbReference type="CDD" id="cd23507">
    <property type="entry name" value="hydrophobin_I"/>
    <property type="match status" value="1"/>
</dbReference>
<feature type="chain" id="PRO_5041021223" description="Hydrophobin" evidence="7">
    <location>
        <begin position="22"/>
        <end position="111"/>
    </location>
</feature>
<feature type="signal peptide" evidence="7">
    <location>
        <begin position="1"/>
        <end position="21"/>
    </location>
</feature>
<sequence>MRVSSAFVLALPLLAAASVLPRTDGPSNQCNTGSLQCCNSVQDASSKGLAGILGLLGVVVGSITGQVGVTCSPISVIGIGGNSCTAQPVCCTNNSFNGLIALGCTPININL</sequence>
<evidence type="ECO:0000256" key="3">
    <source>
        <dbReference type="ARBA" id="ARBA00022512"/>
    </source>
</evidence>
<keyword evidence="6 7" id="KW-1015">Disulfide bond</keyword>
<comment type="similarity">
    <text evidence="2 7">Belongs to the fungal hydrophobin family.</text>
</comment>
<keyword evidence="5 7" id="KW-0732">Signal</keyword>
<dbReference type="PROSITE" id="PS00956">
    <property type="entry name" value="HYDROPHOBIN"/>
    <property type="match status" value="1"/>
</dbReference>
<evidence type="ECO:0000256" key="5">
    <source>
        <dbReference type="ARBA" id="ARBA00022729"/>
    </source>
</evidence>
<dbReference type="EMBL" id="JANKHO010000084">
    <property type="protein sequence ID" value="KAJ3515708.1"/>
    <property type="molecule type" value="Genomic_DNA"/>
</dbReference>
<comment type="subcellular location">
    <subcellularLocation>
        <location evidence="1 7">Secreted</location>
        <location evidence="1 7">Cell wall</location>
    </subcellularLocation>
</comment>